<evidence type="ECO:0000256" key="6">
    <source>
        <dbReference type="ARBA" id="ARBA00022989"/>
    </source>
</evidence>
<dbReference type="SUPFAM" id="SSF103441">
    <property type="entry name" value="PetM subunit of the cytochrome b6f complex"/>
    <property type="match status" value="1"/>
</dbReference>
<reference evidence="15" key="2">
    <citation type="journal article" date="2023" name="Plants (Basel)">
        <title>Annotation of the Turnera subulata (Passifloraceae) Draft Genome Reveals the S-Locus Evolved after the Divergence of Turneroideae from Passifloroideae in a Stepwise Manner.</title>
        <authorList>
            <person name="Henning P.M."/>
            <person name="Roalson E.H."/>
            <person name="Mir W."/>
            <person name="McCubbin A.G."/>
            <person name="Shore J.S."/>
        </authorList>
    </citation>
    <scope>NUCLEOTIDE SEQUENCE</scope>
    <source>
        <strain evidence="15">F60SS</strain>
    </source>
</reference>
<dbReference type="InterPro" id="IPR003340">
    <property type="entry name" value="B3_DNA-bd"/>
</dbReference>
<dbReference type="SUPFAM" id="SSF101936">
    <property type="entry name" value="DNA-binding pseudobarrel domain"/>
    <property type="match status" value="3"/>
</dbReference>
<feature type="transmembrane region" description="Helical" evidence="13">
    <location>
        <begin position="741"/>
        <end position="763"/>
    </location>
</feature>
<dbReference type="PANTHER" id="PTHR31391:SF157">
    <property type="entry name" value="B3 DOMAIN-CONTAINING PROTEIN REM16"/>
    <property type="match status" value="1"/>
</dbReference>
<keyword evidence="8" id="KW-0238">DNA-binding</keyword>
<keyword evidence="3" id="KW-0813">Transport</keyword>
<dbReference type="InterPro" id="IPR044837">
    <property type="entry name" value="REM16-like"/>
</dbReference>
<evidence type="ECO:0000313" key="16">
    <source>
        <dbReference type="Proteomes" id="UP001141552"/>
    </source>
</evidence>
<feature type="compositionally biased region" description="Polar residues" evidence="12">
    <location>
        <begin position="529"/>
        <end position="542"/>
    </location>
</feature>
<dbReference type="CDD" id="cd10017">
    <property type="entry name" value="B3_DNA"/>
    <property type="match status" value="3"/>
</dbReference>
<keyword evidence="7" id="KW-0805">Transcription regulation</keyword>
<evidence type="ECO:0000259" key="14">
    <source>
        <dbReference type="PROSITE" id="PS50863"/>
    </source>
</evidence>
<dbReference type="GO" id="GO:0009512">
    <property type="term" value="C:cytochrome b6f complex"/>
    <property type="evidence" value="ECO:0007669"/>
    <property type="project" value="InterPro"/>
</dbReference>
<evidence type="ECO:0000256" key="3">
    <source>
        <dbReference type="ARBA" id="ARBA00022448"/>
    </source>
</evidence>
<name>A0A9Q0F518_9ROSI</name>
<dbReference type="PANTHER" id="PTHR31391">
    <property type="entry name" value="B3 DOMAIN-CONTAINING PROTEIN OS11G0197600-RELATED"/>
    <property type="match status" value="1"/>
</dbReference>
<feature type="region of interest" description="Disordered" evidence="12">
    <location>
        <begin position="568"/>
        <end position="589"/>
    </location>
</feature>
<keyword evidence="16" id="KW-1185">Reference proteome</keyword>
<dbReference type="Gene3D" id="2.40.330.10">
    <property type="entry name" value="DNA-binding pseudobarrel domain"/>
    <property type="match status" value="4"/>
</dbReference>
<evidence type="ECO:0000256" key="5">
    <source>
        <dbReference type="ARBA" id="ARBA00022982"/>
    </source>
</evidence>
<evidence type="ECO:0000256" key="1">
    <source>
        <dbReference type="ARBA" id="ARBA00004123"/>
    </source>
</evidence>
<proteinExistence type="inferred from homology"/>
<evidence type="ECO:0000256" key="2">
    <source>
        <dbReference type="ARBA" id="ARBA00004167"/>
    </source>
</evidence>
<evidence type="ECO:0000256" key="9">
    <source>
        <dbReference type="ARBA" id="ARBA00023136"/>
    </source>
</evidence>
<dbReference type="Pfam" id="PF02362">
    <property type="entry name" value="B3"/>
    <property type="match status" value="3"/>
</dbReference>
<keyword evidence="10" id="KW-0804">Transcription</keyword>
<dbReference type="AlphaFoldDB" id="A0A9Q0F518"/>
<feature type="domain" description="TF-B3" evidence="14">
    <location>
        <begin position="380"/>
        <end position="473"/>
    </location>
</feature>
<accession>A0A9Q0F518</accession>
<sequence>MGFRRVMEMGEENCEDCRSWEENMYWTHFQCIRFTQFLPADFDQKLAIPKRVTNNLRKKLPDIVTLKGPSGVSWKVGVTTVNDTCFLSHGWKEFVKDHLLEVNDFLIFEYNGDSQFDVKMFDKQSMCEKAASYFVRKCRNSEHGSACQTEKKSGKCATGVGLTPLVTVVGGSAPENSSGNTANTNIPSGIPIISRVVNKRNQRKATLVKSTRAKKTVRIEDLSSDEGSLPSHQLQRKYLVKKLFWLGPFVPELEEMKKLPVRPVTEEGKNKALQLAQAAVTDDGFIVVMKQTHVYKRFYVGIPSTWLSKNLSPENQDVILRLDGKDWKSRFYYHKNRKCGGLNPGWKKFVTDNNVHEFDDETCKDCRSWEEEMYWTHFQRTHFSQILGSGFDHQLAIPKKFSSNLRKKLPQVVTLKGPSGSSWKVGLVTSDDTTFFRNGWEKFIEDHNLLEKDLLVFTYNGDSQFEVLMFDGRSLCEKEAAYFVRRCRHKECEDSCQRKRKFEEASVEVPLSSPQDDVVGATTPEKSADNSTHTTSPLRQPMTSPPLYKNTRREIKFMPIHLRQSFKKGKPSTFDDMGTKSDHAPTSPVEVCSVPNTSCQRMVTERQKHNAMRLAQEALTNEGFLMIMRPTHVSRKFFMAIPSLWLIKHFTVLEKQDVILRIEERTWSTSKSQKSMNKAVCIKGMNPYVGFQAYNNLYSLGLPMGTKQYLAKVVCSLNSAGQGKRRGGGALAATCSKIDEIFQIAAIMNALVLVGVAVGFVLLRVEAAVEESAE</sequence>
<dbReference type="PROSITE" id="PS50863">
    <property type="entry name" value="B3"/>
    <property type="match status" value="2"/>
</dbReference>
<dbReference type="OrthoDB" id="590488at2759"/>
<keyword evidence="6 13" id="KW-1133">Transmembrane helix</keyword>
<keyword evidence="11" id="KW-0539">Nucleus</keyword>
<keyword evidence="9 13" id="KW-0472">Membrane</keyword>
<evidence type="ECO:0000256" key="4">
    <source>
        <dbReference type="ARBA" id="ARBA00022692"/>
    </source>
</evidence>
<keyword evidence="5" id="KW-0249">Electron transport</keyword>
<evidence type="ECO:0000256" key="12">
    <source>
        <dbReference type="SAM" id="MobiDB-lite"/>
    </source>
</evidence>
<reference evidence="15" key="1">
    <citation type="submission" date="2022-02" db="EMBL/GenBank/DDBJ databases">
        <authorList>
            <person name="Henning P.M."/>
            <person name="McCubbin A.G."/>
            <person name="Shore J.S."/>
        </authorList>
    </citation>
    <scope>NUCLEOTIDE SEQUENCE</scope>
    <source>
        <strain evidence="15">F60SS</strain>
        <tissue evidence="15">Leaves</tissue>
    </source>
</reference>
<dbReference type="GO" id="GO:0003677">
    <property type="term" value="F:DNA binding"/>
    <property type="evidence" value="ECO:0007669"/>
    <property type="project" value="UniProtKB-KW"/>
</dbReference>
<evidence type="ECO:0000313" key="15">
    <source>
        <dbReference type="EMBL" id="KAJ4824032.1"/>
    </source>
</evidence>
<evidence type="ECO:0000256" key="11">
    <source>
        <dbReference type="ARBA" id="ARBA00023242"/>
    </source>
</evidence>
<dbReference type="InterPro" id="IPR012595">
    <property type="entry name" value="PetM_cyt_b6/f_cplx_su7"/>
</dbReference>
<dbReference type="Pfam" id="PF08041">
    <property type="entry name" value="PetM"/>
    <property type="match status" value="1"/>
</dbReference>
<organism evidence="15 16">
    <name type="scientific">Turnera subulata</name>
    <dbReference type="NCBI Taxonomy" id="218843"/>
    <lineage>
        <taxon>Eukaryota</taxon>
        <taxon>Viridiplantae</taxon>
        <taxon>Streptophyta</taxon>
        <taxon>Embryophyta</taxon>
        <taxon>Tracheophyta</taxon>
        <taxon>Spermatophyta</taxon>
        <taxon>Magnoliopsida</taxon>
        <taxon>eudicotyledons</taxon>
        <taxon>Gunneridae</taxon>
        <taxon>Pentapetalae</taxon>
        <taxon>rosids</taxon>
        <taxon>fabids</taxon>
        <taxon>Malpighiales</taxon>
        <taxon>Passifloraceae</taxon>
        <taxon>Turnera</taxon>
    </lineage>
</organism>
<dbReference type="Proteomes" id="UP001141552">
    <property type="component" value="Unassembled WGS sequence"/>
</dbReference>
<comment type="caution">
    <text evidence="15">The sequence shown here is derived from an EMBL/GenBank/DDBJ whole genome shotgun (WGS) entry which is preliminary data.</text>
</comment>
<evidence type="ECO:0000256" key="7">
    <source>
        <dbReference type="ARBA" id="ARBA00023015"/>
    </source>
</evidence>
<feature type="region of interest" description="Disordered" evidence="12">
    <location>
        <begin position="503"/>
        <end position="547"/>
    </location>
</feature>
<evidence type="ECO:0000256" key="10">
    <source>
        <dbReference type="ARBA" id="ARBA00023163"/>
    </source>
</evidence>
<gene>
    <name evidence="15" type="ORF">Tsubulata_007428</name>
</gene>
<dbReference type="HAMAP" id="MF_00396">
    <property type="entry name" value="Cytb6_f_PetM"/>
    <property type="match status" value="1"/>
</dbReference>
<protein>
    <recommendedName>
        <fullName evidence="14">TF-B3 domain-containing protein</fullName>
    </recommendedName>
</protein>
<dbReference type="InterPro" id="IPR015300">
    <property type="entry name" value="DNA-bd_pseudobarrel_sf"/>
</dbReference>
<evidence type="ECO:0000256" key="8">
    <source>
        <dbReference type="ARBA" id="ARBA00023125"/>
    </source>
</evidence>
<evidence type="ECO:0000256" key="13">
    <source>
        <dbReference type="SAM" id="Phobius"/>
    </source>
</evidence>
<comment type="subcellular location">
    <subcellularLocation>
        <location evidence="2">Membrane</location>
        <topology evidence="2">Single-pass membrane protein</topology>
    </subcellularLocation>
    <subcellularLocation>
        <location evidence="1">Nucleus</location>
    </subcellularLocation>
</comment>
<keyword evidence="4 13" id="KW-0812">Transmembrane</keyword>
<feature type="domain" description="TF-B3" evidence="14">
    <location>
        <begin position="31"/>
        <end position="124"/>
    </location>
</feature>
<dbReference type="GO" id="GO:0016020">
    <property type="term" value="C:membrane"/>
    <property type="evidence" value="ECO:0007669"/>
    <property type="project" value="UniProtKB-SubCell"/>
</dbReference>
<dbReference type="GO" id="GO:0005634">
    <property type="term" value="C:nucleus"/>
    <property type="evidence" value="ECO:0007669"/>
    <property type="project" value="UniProtKB-SubCell"/>
</dbReference>
<dbReference type="EMBL" id="JAKUCV010007286">
    <property type="protein sequence ID" value="KAJ4824032.1"/>
    <property type="molecule type" value="Genomic_DNA"/>
</dbReference>
<dbReference type="SMART" id="SM01019">
    <property type="entry name" value="B3"/>
    <property type="match status" value="3"/>
</dbReference>